<reference evidence="2" key="2">
    <citation type="submission" date="2020-09" db="EMBL/GenBank/DDBJ databases">
        <authorList>
            <person name="Sun Q."/>
            <person name="Zhou Y."/>
        </authorList>
    </citation>
    <scope>NUCLEOTIDE SEQUENCE</scope>
    <source>
        <strain evidence="2">CGMCC 1.12785</strain>
    </source>
</reference>
<dbReference type="EMBL" id="BMFY01000004">
    <property type="protein sequence ID" value="GGA10648.1"/>
    <property type="molecule type" value="Genomic_DNA"/>
</dbReference>
<evidence type="ECO:0000313" key="2">
    <source>
        <dbReference type="EMBL" id="GGA10648.1"/>
    </source>
</evidence>
<organism evidence="2 3">
    <name type="scientific">Sediminivirga luteola</name>
    <dbReference type="NCBI Taxonomy" id="1774748"/>
    <lineage>
        <taxon>Bacteria</taxon>
        <taxon>Bacillati</taxon>
        <taxon>Actinomycetota</taxon>
        <taxon>Actinomycetes</taxon>
        <taxon>Micrococcales</taxon>
        <taxon>Brevibacteriaceae</taxon>
        <taxon>Sediminivirga</taxon>
    </lineage>
</organism>
<evidence type="ECO:0000313" key="3">
    <source>
        <dbReference type="Proteomes" id="UP000616114"/>
    </source>
</evidence>
<reference evidence="2" key="1">
    <citation type="journal article" date="2014" name="Int. J. Syst. Evol. Microbiol.">
        <title>Complete genome sequence of Corynebacterium casei LMG S-19264T (=DSM 44701T), isolated from a smear-ripened cheese.</title>
        <authorList>
            <consortium name="US DOE Joint Genome Institute (JGI-PGF)"/>
            <person name="Walter F."/>
            <person name="Albersmeier A."/>
            <person name="Kalinowski J."/>
            <person name="Ruckert C."/>
        </authorList>
    </citation>
    <scope>NUCLEOTIDE SEQUENCE</scope>
    <source>
        <strain evidence="2">CGMCC 1.12785</strain>
    </source>
</reference>
<dbReference type="AlphaFoldDB" id="A0A8J2TWX6"/>
<comment type="caution">
    <text evidence="2">The sequence shown here is derived from an EMBL/GenBank/DDBJ whole genome shotgun (WGS) entry which is preliminary data.</text>
</comment>
<feature type="compositionally biased region" description="Polar residues" evidence="1">
    <location>
        <begin position="205"/>
        <end position="214"/>
    </location>
</feature>
<evidence type="ECO:0000256" key="1">
    <source>
        <dbReference type="SAM" id="MobiDB-lite"/>
    </source>
</evidence>
<proteinExistence type="predicted"/>
<dbReference type="Proteomes" id="UP000616114">
    <property type="component" value="Unassembled WGS sequence"/>
</dbReference>
<protein>
    <submittedName>
        <fullName evidence="2">Uncharacterized protein</fullName>
    </submittedName>
</protein>
<feature type="region of interest" description="Disordered" evidence="1">
    <location>
        <begin position="186"/>
        <end position="214"/>
    </location>
</feature>
<accession>A0A8J2TWX6</accession>
<sequence>MAETEFNPDEFLAGIRRRRTPVKIYTKPDLADEIAALEHELEALDVPDEAPMGGGPVRDLNDRIDALAQEFHDSAVTFWIQPLGPDEIEEISKRVRKEHREKADKIAKDAREEAKVSCKRQGITEQREVEKIVRDVASNASNTYLSFETSLHILAAAVVEPKLSPEHLRELNNKLGDGQVRKLNDAFRKVTQGSPEESVPKSSRRGTTAGETSL</sequence>
<name>A0A8J2TWX6_9MICO</name>
<keyword evidence="3" id="KW-1185">Reference proteome</keyword>
<gene>
    <name evidence="2" type="ORF">GCM10011333_11820</name>
</gene>
<dbReference type="RefSeq" id="WP_188550008.1">
    <property type="nucleotide sequence ID" value="NZ_BMFY01000004.1"/>
</dbReference>